<accession>A0A1G8P6H3</accession>
<dbReference type="Proteomes" id="UP000199202">
    <property type="component" value="Unassembled WGS sequence"/>
</dbReference>
<name>A0A1G8P6H3_9ACTN</name>
<dbReference type="AlphaFoldDB" id="A0A1G8P6H3"/>
<dbReference type="InterPro" id="IPR011044">
    <property type="entry name" value="Quino_amine_DH_bsu"/>
</dbReference>
<protein>
    <submittedName>
        <fullName evidence="1">Uncharacterized protein</fullName>
    </submittedName>
</protein>
<organism evidence="1 2">
    <name type="scientific">Nonomuraea jiangxiensis</name>
    <dbReference type="NCBI Taxonomy" id="633440"/>
    <lineage>
        <taxon>Bacteria</taxon>
        <taxon>Bacillati</taxon>
        <taxon>Actinomycetota</taxon>
        <taxon>Actinomycetes</taxon>
        <taxon>Streptosporangiales</taxon>
        <taxon>Streptosporangiaceae</taxon>
        <taxon>Nonomuraea</taxon>
    </lineage>
</organism>
<reference evidence="1 2" key="1">
    <citation type="submission" date="2016-10" db="EMBL/GenBank/DDBJ databases">
        <authorList>
            <person name="de Groot N.N."/>
        </authorList>
    </citation>
    <scope>NUCLEOTIDE SEQUENCE [LARGE SCALE GENOMIC DNA]</scope>
    <source>
        <strain evidence="1 2">CGMCC 4.6533</strain>
    </source>
</reference>
<dbReference type="STRING" id="633440.SAMN05421869_107325"/>
<gene>
    <name evidence="1" type="ORF">SAMN05421869_107325</name>
</gene>
<sequence length="300" mass="32963">MLRWDGTSWKRSTPPKQFDKAWSLEVGGSPSGETIWAAASVAHGDEDASTEHLWRFSDGRWTHQFSRDATWTGVIDIAVSSRDDAWFVTSMDPDGAPSAVLRWDGRALRYQEGPGEFDMTAVAAAGPNDVWVVSRRQGPRTLHWNGAAWKEVDHPCVAESVRSPCRGRRHLAWMSLTAQPDGRAWAVGPASADGGSPIVLHWDRTRWTQVSLNVVQTGLTAVRTDPVSGLWIAASPASGAPYVLNLRDGRWTRSTLPGGGPADRIIDIAPAPGTTRLWVHTVRRELAGDKEVRTVYELVQ</sequence>
<evidence type="ECO:0000313" key="1">
    <source>
        <dbReference type="EMBL" id="SDI87370.1"/>
    </source>
</evidence>
<evidence type="ECO:0000313" key="2">
    <source>
        <dbReference type="Proteomes" id="UP000199202"/>
    </source>
</evidence>
<dbReference type="SUPFAM" id="SSF50969">
    <property type="entry name" value="YVTN repeat-like/Quinoprotein amine dehydrogenase"/>
    <property type="match status" value="1"/>
</dbReference>
<dbReference type="EMBL" id="FNDJ01000007">
    <property type="protein sequence ID" value="SDI87370.1"/>
    <property type="molecule type" value="Genomic_DNA"/>
</dbReference>
<keyword evidence="2" id="KW-1185">Reference proteome</keyword>
<proteinExistence type="predicted"/>